<dbReference type="OrthoDB" id="7130006at2759"/>
<feature type="domain" description="AB hydrolase-1" evidence="1">
    <location>
        <begin position="87"/>
        <end position="338"/>
    </location>
</feature>
<evidence type="ECO:0000313" key="3">
    <source>
        <dbReference type="Proteomes" id="UP000006671"/>
    </source>
</evidence>
<dbReference type="GeneID" id="8863895"/>
<name>D2UXR3_NAEGR</name>
<accession>D2UXR3</accession>
<gene>
    <name evidence="2" type="ORF">NAEGRDRAFT_61214</name>
</gene>
<dbReference type="PANTHER" id="PTHR43798:SF33">
    <property type="entry name" value="HYDROLASE, PUTATIVE (AFU_ORTHOLOGUE AFUA_2G14860)-RELATED"/>
    <property type="match status" value="1"/>
</dbReference>
<protein>
    <submittedName>
        <fullName evidence="2">Predicted protein</fullName>
    </submittedName>
</protein>
<dbReference type="InParanoid" id="D2UXR3"/>
<dbReference type="GO" id="GO:0016020">
    <property type="term" value="C:membrane"/>
    <property type="evidence" value="ECO:0007669"/>
    <property type="project" value="TreeGrafter"/>
</dbReference>
<dbReference type="InterPro" id="IPR000073">
    <property type="entry name" value="AB_hydrolase_1"/>
</dbReference>
<evidence type="ECO:0000259" key="1">
    <source>
        <dbReference type="Pfam" id="PF12697"/>
    </source>
</evidence>
<keyword evidence="3" id="KW-1185">Reference proteome</keyword>
<dbReference type="Proteomes" id="UP000006671">
    <property type="component" value="Unassembled WGS sequence"/>
</dbReference>
<dbReference type="Pfam" id="PF12697">
    <property type="entry name" value="Abhydrolase_6"/>
    <property type="match status" value="1"/>
</dbReference>
<dbReference type="InterPro" id="IPR050266">
    <property type="entry name" value="AB_hydrolase_sf"/>
</dbReference>
<dbReference type="OMA" id="IVFIHDY"/>
<proteinExistence type="predicted"/>
<dbReference type="SUPFAM" id="SSF53474">
    <property type="entry name" value="alpha/beta-Hydrolases"/>
    <property type="match status" value="1"/>
</dbReference>
<dbReference type="InterPro" id="IPR029058">
    <property type="entry name" value="AB_hydrolase_fold"/>
</dbReference>
<dbReference type="KEGG" id="ngr:NAEGRDRAFT_61214"/>
<dbReference type="AlphaFoldDB" id="D2UXR3"/>
<dbReference type="RefSeq" id="XP_002683417.1">
    <property type="nucleotide sequence ID" value="XM_002683371.1"/>
</dbReference>
<dbReference type="PANTHER" id="PTHR43798">
    <property type="entry name" value="MONOACYLGLYCEROL LIPASE"/>
    <property type="match status" value="1"/>
</dbReference>
<dbReference type="VEuPathDB" id="AmoebaDB:NAEGRDRAFT_61214"/>
<dbReference type="Gene3D" id="3.40.50.1820">
    <property type="entry name" value="alpha/beta hydrolase"/>
    <property type="match status" value="1"/>
</dbReference>
<dbReference type="EMBL" id="GG738845">
    <property type="protein sequence ID" value="EFC50673.1"/>
    <property type="molecule type" value="Genomic_DNA"/>
</dbReference>
<evidence type="ECO:0000313" key="2">
    <source>
        <dbReference type="EMBL" id="EFC50673.1"/>
    </source>
</evidence>
<sequence>MLKKVLRSSVKTNSSTSSSTARKISCLFHTSTKSEASVYEDLKTLNPDEAFPWIEHNIPKRHAQHPYEISSLSFNGLGKSKKPPNPIVFIHDYTTNSKVFSTIARKLNYPYGIVTMDLKGRGKTQVTDLNQLYNTQEEKEKTSGSLNLVNHALDFVRLLTYYGLPRAFVVGHGFGANIAYMLMNKCPDRISGAVLINGGYPINKASMADVTQLHEKIASTFASPNEALFLQGAVNSENIDFKSFVEFSKSQNNDDVRLAATKDLRSLEDYAPSLEELIRLRHPIALIRSEHGLKDGDKKPIIDTKVLKSMETTLNTKSVITVNGSNHYNMLFDEKYAEQIANTIDKFVSGYDIHKIIEQRFVDIKGTDDIKAEE</sequence>
<reference evidence="2 3" key="1">
    <citation type="journal article" date="2010" name="Cell">
        <title>The genome of Naegleria gruberi illuminates early eukaryotic versatility.</title>
        <authorList>
            <person name="Fritz-Laylin L.K."/>
            <person name="Prochnik S.E."/>
            <person name="Ginger M.L."/>
            <person name="Dacks J.B."/>
            <person name="Carpenter M.L."/>
            <person name="Field M.C."/>
            <person name="Kuo A."/>
            <person name="Paredez A."/>
            <person name="Chapman J."/>
            <person name="Pham J."/>
            <person name="Shu S."/>
            <person name="Neupane R."/>
            <person name="Cipriano M."/>
            <person name="Mancuso J."/>
            <person name="Tu H."/>
            <person name="Salamov A."/>
            <person name="Lindquist E."/>
            <person name="Shapiro H."/>
            <person name="Lucas S."/>
            <person name="Grigoriev I.V."/>
            <person name="Cande W.Z."/>
            <person name="Fulton C."/>
            <person name="Rokhsar D.S."/>
            <person name="Dawson S.C."/>
        </authorList>
    </citation>
    <scope>NUCLEOTIDE SEQUENCE [LARGE SCALE GENOMIC DNA]</scope>
    <source>
        <strain evidence="2 3">NEG-M</strain>
    </source>
</reference>
<organism evidence="3">
    <name type="scientific">Naegleria gruberi</name>
    <name type="common">Amoeba</name>
    <dbReference type="NCBI Taxonomy" id="5762"/>
    <lineage>
        <taxon>Eukaryota</taxon>
        <taxon>Discoba</taxon>
        <taxon>Heterolobosea</taxon>
        <taxon>Tetramitia</taxon>
        <taxon>Eutetramitia</taxon>
        <taxon>Vahlkampfiidae</taxon>
        <taxon>Naegleria</taxon>
    </lineage>
</organism>